<dbReference type="AlphaFoldDB" id="A0A101LUR8"/>
<proteinExistence type="predicted"/>
<protein>
    <submittedName>
        <fullName evidence="1">Uncharacterized protein</fullName>
    </submittedName>
</protein>
<sequence>MKYAISRNKKPCNLLHSRNEPPLLLWREYTISKLVFILLYACKRASSPPLLKHPGRQAYL</sequence>
<keyword evidence="1" id="KW-0496">Mitochondrion</keyword>
<accession>A0A101LUR8</accession>
<name>A0A101LUR8_PICGL</name>
<dbReference type="EMBL" id="LKAM01000016">
    <property type="protein sequence ID" value="KUM45732.1"/>
    <property type="molecule type" value="Genomic_DNA"/>
</dbReference>
<gene>
    <name evidence="1" type="ORF">ABT39_MTgene2298</name>
</gene>
<reference evidence="1" key="1">
    <citation type="journal article" date="2015" name="Genome Biol. Evol.">
        <title>Organellar Genomes of White Spruce (Picea glauca): Assembly and Annotation.</title>
        <authorList>
            <person name="Jackman S.D."/>
            <person name="Warren R.L."/>
            <person name="Gibb E.A."/>
            <person name="Vandervalk B.P."/>
            <person name="Mohamadi H."/>
            <person name="Chu J."/>
            <person name="Raymond A."/>
            <person name="Pleasance S."/>
            <person name="Coope R."/>
            <person name="Wildung M.R."/>
            <person name="Ritland C.E."/>
            <person name="Bousquet J."/>
            <person name="Jones S.J."/>
            <person name="Bohlmann J."/>
            <person name="Birol I."/>
        </authorList>
    </citation>
    <scope>NUCLEOTIDE SEQUENCE [LARGE SCALE GENOMIC DNA]</scope>
    <source>
        <tissue evidence="1">Flushing bud</tissue>
    </source>
</reference>
<comment type="caution">
    <text evidence="1">The sequence shown here is derived from an EMBL/GenBank/DDBJ whole genome shotgun (WGS) entry which is preliminary data.</text>
</comment>
<organism evidence="1">
    <name type="scientific">Picea glauca</name>
    <name type="common">White spruce</name>
    <name type="synonym">Pinus glauca</name>
    <dbReference type="NCBI Taxonomy" id="3330"/>
    <lineage>
        <taxon>Eukaryota</taxon>
        <taxon>Viridiplantae</taxon>
        <taxon>Streptophyta</taxon>
        <taxon>Embryophyta</taxon>
        <taxon>Tracheophyta</taxon>
        <taxon>Spermatophyta</taxon>
        <taxon>Pinopsida</taxon>
        <taxon>Pinidae</taxon>
        <taxon>Conifers I</taxon>
        <taxon>Pinales</taxon>
        <taxon>Pinaceae</taxon>
        <taxon>Picea</taxon>
    </lineage>
</organism>
<evidence type="ECO:0000313" key="1">
    <source>
        <dbReference type="EMBL" id="KUM45732.1"/>
    </source>
</evidence>
<geneLocation type="mitochondrion" evidence="1"/>